<dbReference type="InterPro" id="IPR050312">
    <property type="entry name" value="IolE/XylAMocC-like"/>
</dbReference>
<dbReference type="SUPFAM" id="SSF51658">
    <property type="entry name" value="Xylose isomerase-like"/>
    <property type="match status" value="1"/>
</dbReference>
<dbReference type="Gene3D" id="3.20.20.150">
    <property type="entry name" value="Divalent-metal-dependent TIM barrel enzymes"/>
    <property type="match status" value="1"/>
</dbReference>
<organism evidence="2">
    <name type="scientific">Schlesneria paludicola</name>
    <dbReference type="NCBI Taxonomy" id="360056"/>
    <lineage>
        <taxon>Bacteria</taxon>
        <taxon>Pseudomonadati</taxon>
        <taxon>Planctomycetota</taxon>
        <taxon>Planctomycetia</taxon>
        <taxon>Planctomycetales</taxon>
        <taxon>Planctomycetaceae</taxon>
        <taxon>Schlesneria</taxon>
    </lineage>
</organism>
<proteinExistence type="predicted"/>
<accession>A0A7C4LK73</accession>
<dbReference type="Pfam" id="PF01261">
    <property type="entry name" value="AP_endonuc_2"/>
    <property type="match status" value="1"/>
</dbReference>
<protein>
    <submittedName>
        <fullName evidence="2">Sugar phosphate isomerase/epimerase</fullName>
    </submittedName>
</protein>
<dbReference type="AlphaFoldDB" id="A0A7C4LK73"/>
<evidence type="ECO:0000313" key="2">
    <source>
        <dbReference type="EMBL" id="HGT38853.1"/>
    </source>
</evidence>
<dbReference type="EMBL" id="DSVQ01000012">
    <property type="protein sequence ID" value="HGT38853.1"/>
    <property type="molecule type" value="Genomic_DNA"/>
</dbReference>
<name>A0A7C4LK73_9PLAN</name>
<dbReference type="InterPro" id="IPR036237">
    <property type="entry name" value="Xyl_isomerase-like_sf"/>
</dbReference>
<sequence>MFVAASTRCFSDLSFAEACQQLVDLEYDKIELWLSEQSQHLKPSEVAANPERFQIRYRDLTRLTPVAIHLEEDPGAEQFAELCRLGKLMRITQITLPSAVLGTPFNEEIDRLRSRLLTSSAAGLRLSLKTQSGRLTEDPQTAAELCQAVPGLGITLDVSYYLCGKFAHVSHDLVYPYVYHVHLRDSSSKAIQVPVGLGEVDYSRMIAQLRRHHYQRVLSVEIFPELLGRADRALELRKIRMLLETLL</sequence>
<keyword evidence="2" id="KW-0413">Isomerase</keyword>
<feature type="domain" description="Xylose isomerase-like TIM barrel" evidence="1">
    <location>
        <begin position="74"/>
        <end position="225"/>
    </location>
</feature>
<comment type="caution">
    <text evidence="2">The sequence shown here is derived from an EMBL/GenBank/DDBJ whole genome shotgun (WGS) entry which is preliminary data.</text>
</comment>
<dbReference type="PANTHER" id="PTHR12110">
    <property type="entry name" value="HYDROXYPYRUVATE ISOMERASE"/>
    <property type="match status" value="1"/>
</dbReference>
<dbReference type="InterPro" id="IPR013022">
    <property type="entry name" value="Xyl_isomerase-like_TIM-brl"/>
</dbReference>
<dbReference type="PANTHER" id="PTHR12110:SF53">
    <property type="entry name" value="BLR5974 PROTEIN"/>
    <property type="match status" value="1"/>
</dbReference>
<evidence type="ECO:0000259" key="1">
    <source>
        <dbReference type="Pfam" id="PF01261"/>
    </source>
</evidence>
<reference evidence="2" key="1">
    <citation type="journal article" date="2020" name="mSystems">
        <title>Genome- and Community-Level Interaction Insights into Carbon Utilization and Element Cycling Functions of Hydrothermarchaeota in Hydrothermal Sediment.</title>
        <authorList>
            <person name="Zhou Z."/>
            <person name="Liu Y."/>
            <person name="Xu W."/>
            <person name="Pan J."/>
            <person name="Luo Z.H."/>
            <person name="Li M."/>
        </authorList>
    </citation>
    <scope>NUCLEOTIDE SEQUENCE [LARGE SCALE GENOMIC DNA]</scope>
    <source>
        <strain evidence="2">SpSt-508</strain>
    </source>
</reference>
<gene>
    <name evidence="2" type="ORF">ENS64_06255</name>
</gene>
<dbReference type="GO" id="GO:0016853">
    <property type="term" value="F:isomerase activity"/>
    <property type="evidence" value="ECO:0007669"/>
    <property type="project" value="UniProtKB-KW"/>
</dbReference>